<sequence length="141" mass="15943">RLLTFSLGIIGLTTAIKIQERGGYKATVVAEFKLFPMDPKDVRYTSNFAVSIERDMFTAFQELSTPGSAAEHSFLWLQQTEFYAGETMKIPYYEYAGYRALEKDELLPNVDAGLTFDFLTVDPPRYLMSRFLGAGGIMVQQ</sequence>
<dbReference type="STRING" id="946122.A0A0C2S5M0"/>
<organism evidence="2 3">
    <name type="scientific">Amanita muscaria (strain Koide BX008)</name>
    <dbReference type="NCBI Taxonomy" id="946122"/>
    <lineage>
        <taxon>Eukaryota</taxon>
        <taxon>Fungi</taxon>
        <taxon>Dikarya</taxon>
        <taxon>Basidiomycota</taxon>
        <taxon>Agaricomycotina</taxon>
        <taxon>Agaricomycetes</taxon>
        <taxon>Agaricomycetidae</taxon>
        <taxon>Agaricales</taxon>
        <taxon>Pluteineae</taxon>
        <taxon>Amanitaceae</taxon>
        <taxon>Amanita</taxon>
    </lineage>
</organism>
<proteinExistence type="predicted"/>
<gene>
    <name evidence="2" type="ORF">M378DRAFT_87107</name>
</gene>
<evidence type="ECO:0000313" key="3">
    <source>
        <dbReference type="Proteomes" id="UP000054549"/>
    </source>
</evidence>
<dbReference type="Gene3D" id="3.30.9.10">
    <property type="entry name" value="D-Amino Acid Oxidase, subunit A, domain 2"/>
    <property type="match status" value="1"/>
</dbReference>
<evidence type="ECO:0000256" key="1">
    <source>
        <dbReference type="SAM" id="SignalP"/>
    </source>
</evidence>
<dbReference type="EMBL" id="KN818350">
    <property type="protein sequence ID" value="KIL58010.1"/>
    <property type="molecule type" value="Genomic_DNA"/>
</dbReference>
<dbReference type="AlphaFoldDB" id="A0A0C2S5M0"/>
<keyword evidence="3" id="KW-1185">Reference proteome</keyword>
<feature type="chain" id="PRO_5012633236" evidence="1">
    <location>
        <begin position="16"/>
        <end position="141"/>
    </location>
</feature>
<accession>A0A0C2S5M0</accession>
<evidence type="ECO:0000313" key="2">
    <source>
        <dbReference type="EMBL" id="KIL58010.1"/>
    </source>
</evidence>
<name>A0A0C2S5M0_AMAMK</name>
<dbReference type="HOGENOM" id="CLU_1829892_0_0_1"/>
<dbReference type="Proteomes" id="UP000054549">
    <property type="component" value="Unassembled WGS sequence"/>
</dbReference>
<feature type="non-terminal residue" evidence="2">
    <location>
        <position position="1"/>
    </location>
</feature>
<keyword evidence="1" id="KW-0732">Signal</keyword>
<dbReference type="OrthoDB" id="2015447at2759"/>
<protein>
    <submittedName>
        <fullName evidence="2">Uncharacterized protein</fullName>
    </submittedName>
</protein>
<reference evidence="2 3" key="1">
    <citation type="submission" date="2014-04" db="EMBL/GenBank/DDBJ databases">
        <title>Evolutionary Origins and Diversification of the Mycorrhizal Mutualists.</title>
        <authorList>
            <consortium name="DOE Joint Genome Institute"/>
            <consortium name="Mycorrhizal Genomics Consortium"/>
            <person name="Kohler A."/>
            <person name="Kuo A."/>
            <person name="Nagy L.G."/>
            <person name="Floudas D."/>
            <person name="Copeland A."/>
            <person name="Barry K.W."/>
            <person name="Cichocki N."/>
            <person name="Veneault-Fourrey C."/>
            <person name="LaButti K."/>
            <person name="Lindquist E.A."/>
            <person name="Lipzen A."/>
            <person name="Lundell T."/>
            <person name="Morin E."/>
            <person name="Murat C."/>
            <person name="Riley R."/>
            <person name="Ohm R."/>
            <person name="Sun H."/>
            <person name="Tunlid A."/>
            <person name="Henrissat B."/>
            <person name="Grigoriev I.V."/>
            <person name="Hibbett D.S."/>
            <person name="Martin F."/>
        </authorList>
    </citation>
    <scope>NUCLEOTIDE SEQUENCE [LARGE SCALE GENOMIC DNA]</scope>
    <source>
        <strain evidence="2 3">Koide BX008</strain>
    </source>
</reference>
<dbReference type="InParanoid" id="A0A0C2S5M0"/>
<feature type="signal peptide" evidence="1">
    <location>
        <begin position="1"/>
        <end position="15"/>
    </location>
</feature>
<dbReference type="Gene3D" id="3.40.50.720">
    <property type="entry name" value="NAD(P)-binding Rossmann-like Domain"/>
    <property type="match status" value="1"/>
</dbReference>